<gene>
    <name evidence="2" type="ORF">QE152_g1084</name>
</gene>
<dbReference type="AlphaFoldDB" id="A0AAW1N3P5"/>
<evidence type="ECO:0000256" key="1">
    <source>
        <dbReference type="SAM" id="MobiDB-lite"/>
    </source>
</evidence>
<accession>A0AAW1N3P5</accession>
<protein>
    <submittedName>
        <fullName evidence="2">Uncharacterized protein</fullName>
    </submittedName>
</protein>
<feature type="compositionally biased region" description="Polar residues" evidence="1">
    <location>
        <begin position="76"/>
        <end position="95"/>
    </location>
</feature>
<dbReference type="Proteomes" id="UP001458880">
    <property type="component" value="Unassembled WGS sequence"/>
</dbReference>
<evidence type="ECO:0000313" key="2">
    <source>
        <dbReference type="EMBL" id="KAK9754543.1"/>
    </source>
</evidence>
<feature type="region of interest" description="Disordered" evidence="1">
    <location>
        <begin position="62"/>
        <end position="103"/>
    </location>
</feature>
<organism evidence="2 3">
    <name type="scientific">Popillia japonica</name>
    <name type="common">Japanese beetle</name>
    <dbReference type="NCBI Taxonomy" id="7064"/>
    <lineage>
        <taxon>Eukaryota</taxon>
        <taxon>Metazoa</taxon>
        <taxon>Ecdysozoa</taxon>
        <taxon>Arthropoda</taxon>
        <taxon>Hexapoda</taxon>
        <taxon>Insecta</taxon>
        <taxon>Pterygota</taxon>
        <taxon>Neoptera</taxon>
        <taxon>Endopterygota</taxon>
        <taxon>Coleoptera</taxon>
        <taxon>Polyphaga</taxon>
        <taxon>Scarabaeiformia</taxon>
        <taxon>Scarabaeidae</taxon>
        <taxon>Rutelinae</taxon>
        <taxon>Popillia</taxon>
    </lineage>
</organism>
<keyword evidence="3" id="KW-1185">Reference proteome</keyword>
<reference evidence="2 3" key="1">
    <citation type="journal article" date="2024" name="BMC Genomics">
        <title>De novo assembly and annotation of Popillia japonica's genome with initial clues to its potential as an invasive pest.</title>
        <authorList>
            <person name="Cucini C."/>
            <person name="Boschi S."/>
            <person name="Funari R."/>
            <person name="Cardaioli E."/>
            <person name="Iannotti N."/>
            <person name="Marturano G."/>
            <person name="Paoli F."/>
            <person name="Bruttini M."/>
            <person name="Carapelli A."/>
            <person name="Frati F."/>
            <person name="Nardi F."/>
        </authorList>
    </citation>
    <scope>NUCLEOTIDE SEQUENCE [LARGE SCALE GENOMIC DNA]</scope>
    <source>
        <strain evidence="2">DMR45628</strain>
    </source>
</reference>
<proteinExistence type="predicted"/>
<sequence>MPPSLRSNSERGDEVINFLKSSEFEDILKSAVSNENTYAEIAKVTQKPEVTRKSEITKKLDATQKPESLNIHIKPTTPTNTSSKDNNAGQWQTVTRKNSKSSKRLNSIYGTGKDTTIKGAMKYSHFHVSGLEPAVTQEDAVLEKILQSKAL</sequence>
<comment type="caution">
    <text evidence="2">The sequence shown here is derived from an EMBL/GenBank/DDBJ whole genome shotgun (WGS) entry which is preliminary data.</text>
</comment>
<name>A0AAW1N3P5_POPJA</name>
<evidence type="ECO:0000313" key="3">
    <source>
        <dbReference type="Proteomes" id="UP001458880"/>
    </source>
</evidence>
<dbReference type="EMBL" id="JASPKY010000006">
    <property type="protein sequence ID" value="KAK9754543.1"/>
    <property type="molecule type" value="Genomic_DNA"/>
</dbReference>